<dbReference type="InterPro" id="IPR013968">
    <property type="entry name" value="PKS_KR"/>
</dbReference>
<dbReference type="CDD" id="cd05235">
    <property type="entry name" value="SDR_e1"/>
    <property type="match status" value="1"/>
</dbReference>
<dbReference type="STRING" id="645134.A0A0L0HSI9"/>
<dbReference type="SMART" id="SM00822">
    <property type="entry name" value="PKS_KR"/>
    <property type="match status" value="1"/>
</dbReference>
<dbReference type="Pfam" id="PF08659">
    <property type="entry name" value="KR"/>
    <property type="match status" value="1"/>
</dbReference>
<name>A0A0L0HSI9_SPIPD</name>
<reference evidence="4 5" key="1">
    <citation type="submission" date="2009-08" db="EMBL/GenBank/DDBJ databases">
        <title>The Genome Sequence of Spizellomyces punctatus strain DAOM BR117.</title>
        <authorList>
            <consortium name="The Broad Institute Genome Sequencing Platform"/>
            <person name="Russ C."/>
            <person name="Cuomo C."/>
            <person name="Shea T."/>
            <person name="Young S.K."/>
            <person name="Zeng Q."/>
            <person name="Koehrsen M."/>
            <person name="Haas B."/>
            <person name="Borodovsky M."/>
            <person name="Guigo R."/>
            <person name="Alvarado L."/>
            <person name="Berlin A."/>
            <person name="Bochicchio J."/>
            <person name="Borenstein D."/>
            <person name="Chapman S."/>
            <person name="Chen Z."/>
            <person name="Engels R."/>
            <person name="Freedman E."/>
            <person name="Gellesch M."/>
            <person name="Goldberg J."/>
            <person name="Griggs A."/>
            <person name="Gujja S."/>
            <person name="Heiman D."/>
            <person name="Hepburn T."/>
            <person name="Howarth C."/>
            <person name="Jen D."/>
            <person name="Larson L."/>
            <person name="Lewis B."/>
            <person name="Mehta T."/>
            <person name="Park D."/>
            <person name="Pearson M."/>
            <person name="Roberts A."/>
            <person name="Saif S."/>
            <person name="Shenoy N."/>
            <person name="Sisk P."/>
            <person name="Stolte C."/>
            <person name="Sykes S."/>
            <person name="Thomson T."/>
            <person name="Walk T."/>
            <person name="White J."/>
            <person name="Yandava C."/>
            <person name="Burger G."/>
            <person name="Gray M.W."/>
            <person name="Holland P.W.H."/>
            <person name="King N."/>
            <person name="Lang F.B.F."/>
            <person name="Roger A.J."/>
            <person name="Ruiz-Trillo I."/>
            <person name="Lander E."/>
            <person name="Nusbaum C."/>
        </authorList>
    </citation>
    <scope>NUCLEOTIDE SEQUENCE [LARGE SCALE GENOMIC DNA]</scope>
    <source>
        <strain evidence="4 5">DAOM BR117</strain>
    </source>
</reference>
<dbReference type="PROSITE" id="PS50075">
    <property type="entry name" value="CARRIER"/>
    <property type="match status" value="1"/>
</dbReference>
<dbReference type="GO" id="GO:0004312">
    <property type="term" value="F:fatty acid synthase activity"/>
    <property type="evidence" value="ECO:0007669"/>
    <property type="project" value="TreeGrafter"/>
</dbReference>
<evidence type="ECO:0000313" key="5">
    <source>
        <dbReference type="Proteomes" id="UP000053201"/>
    </source>
</evidence>
<dbReference type="PANTHER" id="PTHR43775:SF37">
    <property type="entry name" value="SI:DKEY-61P9.11"/>
    <property type="match status" value="1"/>
</dbReference>
<evidence type="ECO:0000256" key="2">
    <source>
        <dbReference type="ARBA" id="ARBA00022553"/>
    </source>
</evidence>
<dbReference type="RefSeq" id="XP_016611873.1">
    <property type="nucleotide sequence ID" value="XM_016757070.1"/>
</dbReference>
<accession>A0A0L0HSI9</accession>
<dbReference type="VEuPathDB" id="FungiDB:SPPG_08921"/>
<dbReference type="Gene3D" id="3.90.180.10">
    <property type="entry name" value="Medium-chain alcohol dehydrogenases, catalytic domain"/>
    <property type="match status" value="1"/>
</dbReference>
<dbReference type="InterPro" id="IPR013120">
    <property type="entry name" value="FAR_NAD-bd"/>
</dbReference>
<keyword evidence="5" id="KW-1185">Reference proteome</keyword>
<dbReference type="Gene3D" id="3.40.50.720">
    <property type="entry name" value="NAD(P)-binding Rossmann-like Domain"/>
    <property type="match status" value="3"/>
</dbReference>
<evidence type="ECO:0000259" key="3">
    <source>
        <dbReference type="PROSITE" id="PS50075"/>
    </source>
</evidence>
<dbReference type="eggNOG" id="KOG1178">
    <property type="taxonomic scope" value="Eukaryota"/>
</dbReference>
<dbReference type="GeneID" id="27692046"/>
<dbReference type="GO" id="GO:0006633">
    <property type="term" value="P:fatty acid biosynthetic process"/>
    <property type="evidence" value="ECO:0007669"/>
    <property type="project" value="TreeGrafter"/>
</dbReference>
<dbReference type="Gene3D" id="1.10.1200.10">
    <property type="entry name" value="ACP-like"/>
    <property type="match status" value="1"/>
</dbReference>
<dbReference type="NCBIfam" id="TIGR01746">
    <property type="entry name" value="Thioester-redct"/>
    <property type="match status" value="1"/>
</dbReference>
<dbReference type="OMA" id="CATTINW"/>
<dbReference type="OrthoDB" id="408177at2759"/>
<dbReference type="eggNOG" id="KOG1202">
    <property type="taxonomic scope" value="Eukaryota"/>
</dbReference>
<dbReference type="EMBL" id="KQ257451">
    <property type="protein sequence ID" value="KND03834.1"/>
    <property type="molecule type" value="Genomic_DNA"/>
</dbReference>
<feature type="domain" description="Carrier" evidence="3">
    <location>
        <begin position="384"/>
        <end position="461"/>
    </location>
</feature>
<dbReference type="InterPro" id="IPR036736">
    <property type="entry name" value="ACP-like_sf"/>
</dbReference>
<dbReference type="AlphaFoldDB" id="A0A0L0HSI9"/>
<protein>
    <submittedName>
        <fullName evidence="4">Thioester reductase domain-containing protein</fullName>
    </submittedName>
</protein>
<dbReference type="InterPro" id="IPR057326">
    <property type="entry name" value="KR_dom"/>
</dbReference>
<dbReference type="PANTHER" id="PTHR43775">
    <property type="entry name" value="FATTY ACID SYNTHASE"/>
    <property type="match status" value="1"/>
</dbReference>
<dbReference type="InterPro" id="IPR036291">
    <property type="entry name" value="NAD(P)-bd_dom_sf"/>
</dbReference>
<dbReference type="Pfam" id="PF07993">
    <property type="entry name" value="NAD_binding_4"/>
    <property type="match status" value="1"/>
</dbReference>
<evidence type="ECO:0000256" key="1">
    <source>
        <dbReference type="ARBA" id="ARBA00022450"/>
    </source>
</evidence>
<dbReference type="SUPFAM" id="SSF47336">
    <property type="entry name" value="ACP-like"/>
    <property type="match status" value="1"/>
</dbReference>
<dbReference type="Pfam" id="PF00550">
    <property type="entry name" value="PP-binding"/>
    <property type="match status" value="1"/>
</dbReference>
<dbReference type="Proteomes" id="UP000053201">
    <property type="component" value="Unassembled WGS sequence"/>
</dbReference>
<dbReference type="SUPFAM" id="SSF51735">
    <property type="entry name" value="NAD(P)-binding Rossmann-fold domains"/>
    <property type="match status" value="2"/>
</dbReference>
<evidence type="ECO:0000313" key="4">
    <source>
        <dbReference type="EMBL" id="KND03834.1"/>
    </source>
</evidence>
<dbReference type="GO" id="GO:0044550">
    <property type="term" value="P:secondary metabolite biosynthetic process"/>
    <property type="evidence" value="ECO:0007669"/>
    <property type="project" value="TreeGrafter"/>
</dbReference>
<gene>
    <name evidence="4" type="ORF">SPPG_08921</name>
</gene>
<proteinExistence type="predicted"/>
<dbReference type="InParanoid" id="A0A0L0HSI9"/>
<dbReference type="InterPro" id="IPR050091">
    <property type="entry name" value="PKS_NRPS_Biosynth_Enz"/>
</dbReference>
<dbReference type="InterPro" id="IPR010080">
    <property type="entry name" value="Thioester_reductase-like_dom"/>
</dbReference>
<dbReference type="InterPro" id="IPR009081">
    <property type="entry name" value="PP-bd_ACP"/>
</dbReference>
<keyword evidence="2" id="KW-0597">Phosphoprotein</keyword>
<sequence length="878" mass="96409">MLAPLGRFIDISKRDALSGTPISMSHFAKATSYIAVELGSLSKFQPESMSQLLDTVLSQHNRTPFKLLYCHGFSGVEGLKEAYRLMESGKHIGKIVVDLSGQPGVMRMYRPRPLFDPRKSYILVGGCGGLGPRLAVSLFANGARNVILTGRRGVVDRVDRLTIESFIGDEHYRGANVRFMAADACDEHAMKKVVEAANAVGPLGGIFLMSVVLADDLFVNMTPEKFETVNKSKIGALATLENVVPIHQLDFLFLFSSTAALFFNPGQSNYNAAQSFFDRYARDYSNVISFAVPAISDIGVFAALRASKNSAALQVLDALACTSSELCQQIEEAVARTLTGRSQHVPYVIPELNWKISYGISQANQTSIAHLVTHVDDKDHDKESTTEDPVGKLITKILNVDVSTVEDTVHLSSLGLDSLSASRLSGVLESELGVHVSQLQLLGPVSVRALRDLANVAAAKKATTLNGVDSQRSDERKLALITDTTFNCISQVDALDDTSISAGDLIYKGIHTTEPTIFLTGATGFLGRSILSALFDRFPKATIACLVRASTPQQGLDRIQNACEQALVWKPEWKDRIKIILGECCRERLGMSFEDWEWAVQSVEWIVHAAGVADHLKPYASLSVNSTSTKEILCLATTYRLKAVQYISSTNLFAFSGLETISESHNIHDLDQSTFTGYAQSKWIAEVLCERARGRGVPVMVIRPATLGGSSQTGVLSLDSFVWRFVLAVCEMGMAPNVPFHFSVTPVDWCAGLIVALGACQQAWHVPVFHITNPEMFTWADLPSMIPDGVPPCKIIPLEEWQKEFERQVQNNVRNPMVPLAHYVRHVRQTRVVLPRFLGENSRRVLGEGFVECPRTAGEVGRLYGKELLKHFMASSKE</sequence>
<organism evidence="4 5">
    <name type="scientific">Spizellomyces punctatus (strain DAOM BR117)</name>
    <dbReference type="NCBI Taxonomy" id="645134"/>
    <lineage>
        <taxon>Eukaryota</taxon>
        <taxon>Fungi</taxon>
        <taxon>Fungi incertae sedis</taxon>
        <taxon>Chytridiomycota</taxon>
        <taxon>Chytridiomycota incertae sedis</taxon>
        <taxon>Chytridiomycetes</taxon>
        <taxon>Spizellomycetales</taxon>
        <taxon>Spizellomycetaceae</taxon>
        <taxon>Spizellomyces</taxon>
    </lineage>
</organism>
<keyword evidence="1" id="KW-0596">Phosphopantetheine</keyword>